<feature type="region of interest" description="Disordered" evidence="2">
    <location>
        <begin position="515"/>
        <end position="534"/>
    </location>
</feature>
<feature type="compositionally biased region" description="Low complexity" evidence="2">
    <location>
        <begin position="2701"/>
        <end position="2713"/>
    </location>
</feature>
<dbReference type="InterPro" id="IPR028750">
    <property type="entry name" value="CEP350/CC187"/>
</dbReference>
<sequence length="3139" mass="355016">MSHFKGRKINEPSLHIENVYGSSLTALSDAWASVAEAKKELKNVDSRIRQSTVHPLTWHPYKNVKDPIAEKTYHKENIPPVSYPKPACVESYGSDLLESSTYTACSRQYPSTEHQKTSNLHNDLEENNEKFSVSLTGKSLLTKQSKSVALSRLKEKINLQKQQLSSFDDSSEKCFPDKQYHNEGEAVKRSEELETLKIITRKVGQAPSAPVYPGFNEPLSINVIDEMKKSSVSANETRKKTQKEIVKKLSPKNQVKAKCKGKPHRIIAPKKSTNTITTMSWRLGQEIQRKICQEFHSVKDSQTNCKLTNTMKSASITHNAAKSDSATNNTAKSDSITNNTSKSDSRTINTAKSDSRTNSTSKSDTVTHNESPENCEDHDSSAISDEIITDQKDEKGDKEENIISNDDGDITLKEQSIDSDVEGGELEKDINHLLESKLLTKNAKEILQNVNTFEKDVSTPFKKKQITATIDTGLKKKLPAKSPPVKRKLEDENYPKTKVRHYDQEEVKRYMLMQQNQRKKQLQEEKRREKEKKALQDKMLQELYAKQKAAVRVESKHPISETFIKSKQRKLESMLQNEQEKYKSSIHNEQEKYKSGIQSEQEKYKSNTHNEQEKYKSSIQNEQEKFMSGIQNEQEKYKSSMQAQSNSSADVSLFTVPKQTSSPCGKSSLDTNSSRSLVNEAKDSMSVCESSINLVYTKSGLEKSKADRINAIRTTAAALRQRLDEEAMRLTSLVQKKQTIESTSIKSVHYDKTDNEIPGVQNLEEKSRLVKKKNEMEDAAKLIQAAYRGHCVRQSLSWQLPSGRTLYQSLEEAKRQAFLNDIQNKPVELTSSNFRPVVLPNKYEYSNSFRTEDSSSLAKDALQSLSLPNDKSLQETIPSDSLNSVIKESCSEKQPVKDSYDKYTTASNSEQSTDMESNNIHSDEQIKRLRNILEKHKDAYRDKYSIINIFTRNYAGFKSLKSAGEAQQVDYTPLHTESDSSTLSKNSKHVSTVQSSTDSEAGISTDQKNILSLKKGEESKLPSYLESNREKPHEKLEICDLSDHSEKLFSPLSRSSEPNLMPKTIPDEASDYSSDTSNSIVDELFSDEINPILTSTRKFPNKKSDNTHEHFLKQSINQFRERMSPNTLERRLRAEINLFDNVGDTMQQVDEMEKVQSIINAQQQSVALAQVLKSRQLTYKHDLEKLSMEAKEKTMVSAKDIESARLATAEASMKALQMMADIKLKAADEATENAKKIVQVHENTTAIVLDAANKVDKSRNDISEAYRISVERQLHDVEKVAVAAASAASVAAVNAALEHHKQQLERLRMQSLAKISKLYSPPDSASSIVSNKMKPSDTTVADSVSQTKNSDENRTTSASRSQTNSYDTSKTLEGSLSQTKTLTKENSRTSSKFSNRLKDSISFVDSVASNSIYSNAPLNNIDNATSKIYDDSFISSKLIVGEDIDEKSEKSIAEELFLNELVSQASSLESQALSLKSQTLSVKSQASSVISQASSVKFKKMVSNSTNINEERDKRISIDTNDNEDKSFSNISFSSHITEEFQNENENIQLGERFNSSLTEDELKNDFRMVLPSENHRRKSLDSKDIISTNEQSSSDDIKTPKNNKRSRRHSKSPFAEEDTFSRFTVDMVRQYIQEEEMRAKHQKALLALREKAIIEKTKAEMAFLEMKKKSFKKKGSDDMMPPITKKQRALLMKLQAEQAEIRRQKETLKVAKHERKSMLNQQREIQRIRSSTQVIWNKLGGLDKNNLSLKEDVCETENYKTVDSSVSSSSRPIVKESDLTNALSDKNNKLSSCLTTIGVEVNKDHMSNHETSGEDKSSFSHDLKKLRNITSERYLTEREKKLQLRKDQFSKILERENKLKSWREKIIEEEQKLKAEIKRVLYTDERNNFDKSVSVTASQLLSTQTNSKSSYKTSSSNKQVDVASSIASLVLEHHSSADSVSPISESLSLERRSQQTSSRDASSQVVVKSISQESKSLIISNKSPYYDDGSLKENLLTETLKTHLITSDIKTEEILSHCNVSIEKKSKKVTKSSMSSKVLHQDYSDCYSNEIFEDTSAQTSPIVNKKTDQSTSVNRRIDEESTTEGTSDVSDIEQRLRGLENELQKRRDQLNHLRRRKEKEILKKKEIEMNQDLLLLEQQIRQEKKTETSVCPARTQSPRILSPRSSLEAPEKSYFSDKDSRRSLNFDQDINNGNKIDQRESSSKNLHSNSIHNDSSKLSSKLTDTILSNQSINEMVWDVETREFDSSAIEKSENSENTNISIEKSLSKSNNKSIEKSISEKSNKTIEKSISENTNRSIEKGVSKIINKSIEKSISESTNKSIEKSVSENTNKSIEKSISENTNKSIEKSISENTNKSVKKSISENNNKSVEKSISENISNTIEKSISENTNKTIEKSLDGYSARPIPTGAKENEYYDDIFELSLKSSNGNSYEHLSSISKKLNDSLGVKPLETTNFINNKHDHSVMSNKSKSSRSDFYQKSEKEKFNVSNASENKGETTVSSYVFNLNDRVIVEGRLKGTVMYIGKISSSDLIVAGVLLDEPNGTSNGTFNGHKYFDCRQDYGLFIKIENLEKISDLVSKAIVEKDIIENIDNFHNSDTHLPSSILKSFIEEDTTEKFSDITDFKSSETHSRTNTPDVESADELSEHKSHISQTSFKSIQKSSELIKSDYMSSSHLSQKEDMSVESCSSKSIHKSEVNRSNESNRSLNISESTSVKSQINKLNEVDNSLAMNGLTSVQDLFNESDLINCVKTVDKQSYNQLINISHKPEIHSDSVDHIVNSLLKSLLTETVNISKGRAMCDNKSESIKTRAVRDNKSESIKTSIITELAIKTLLNDAISHMINVKKRKSYSVKTIPDDFISLRVQDPTNTTIQYPTIQDPTKHVSLTQNHPDVTEKIRNLKTVHDELDALLKDSDSAGDSDSDSEEEIQSSNIILPPRGFDSEDPVMSIPYTEIETKDLVLAALKEIENLSLDEMMVTQPSNNFFTKIKDNHDRNSILYCQLVFDVSKSLYHDIILFRQDHRQNHPLLFQIRRKNYSKFTRTTNQLVDENEIRSAVCAHVCTILGLRPGRPSLEKLKHKLPLNLAKKDYVDAILVEELREEEIQWVNYDEDELRVKFQLADAILENLLYEITTILSSV</sequence>
<dbReference type="RefSeq" id="XP_065646810.1">
    <property type="nucleotide sequence ID" value="XM_065790738.1"/>
</dbReference>
<feature type="region of interest" description="Disordered" evidence="2">
    <location>
        <begin position="232"/>
        <end position="255"/>
    </location>
</feature>
<feature type="compositionally biased region" description="Polar residues" evidence="2">
    <location>
        <begin position="979"/>
        <end position="1006"/>
    </location>
</feature>
<feature type="compositionally biased region" description="Polar residues" evidence="2">
    <location>
        <begin position="2204"/>
        <end position="2219"/>
    </location>
</feature>
<evidence type="ECO:0000256" key="2">
    <source>
        <dbReference type="SAM" id="MobiDB-lite"/>
    </source>
</evidence>
<feature type="compositionally biased region" description="Basic and acidic residues" evidence="2">
    <location>
        <begin position="578"/>
        <end position="616"/>
    </location>
</feature>
<dbReference type="PROSITE" id="PS50245">
    <property type="entry name" value="CAP_GLY_2"/>
    <property type="match status" value="1"/>
</dbReference>
<feature type="compositionally biased region" description="Acidic residues" evidence="2">
    <location>
        <begin position="2917"/>
        <end position="2929"/>
    </location>
</feature>
<dbReference type="GeneID" id="100208131"/>
<feature type="compositionally biased region" description="Polar residues" evidence="2">
    <location>
        <begin position="1586"/>
        <end position="1595"/>
    </location>
</feature>
<evidence type="ECO:0000256" key="1">
    <source>
        <dbReference type="SAM" id="Coils"/>
    </source>
</evidence>
<dbReference type="RefSeq" id="XP_065646811.1">
    <property type="nucleotide sequence ID" value="XM_065790739.1"/>
</dbReference>
<evidence type="ECO:0000313" key="4">
    <source>
        <dbReference type="Proteomes" id="UP001652625"/>
    </source>
</evidence>
<protein>
    <submittedName>
        <fullName evidence="5 6">Centrosome-associated protein 350 isoform X6</fullName>
    </submittedName>
</protein>
<feature type="region of interest" description="Disordered" evidence="2">
    <location>
        <begin position="1049"/>
        <end position="1076"/>
    </location>
</feature>
<dbReference type="Proteomes" id="UP001652625">
    <property type="component" value="Chromosome 02"/>
</dbReference>
<feature type="coiled-coil region" evidence="1">
    <location>
        <begin position="1853"/>
        <end position="1880"/>
    </location>
</feature>
<dbReference type="InterPro" id="IPR000938">
    <property type="entry name" value="CAP-Gly_domain"/>
</dbReference>
<dbReference type="PANTHER" id="PTHR13958:SF3">
    <property type="entry name" value="CAP-GLY DOMAIN-CONTAINING PROTEIN-RELATED"/>
    <property type="match status" value="1"/>
</dbReference>
<dbReference type="Gene3D" id="2.30.30.190">
    <property type="entry name" value="CAP Gly-rich-like domain"/>
    <property type="match status" value="1"/>
</dbReference>
<feature type="compositionally biased region" description="Basic and acidic residues" evidence="2">
    <location>
        <begin position="521"/>
        <end position="534"/>
    </location>
</feature>
<feature type="region of interest" description="Disordered" evidence="2">
    <location>
        <begin position="896"/>
        <end position="922"/>
    </location>
</feature>
<feature type="compositionally biased region" description="Polar residues" evidence="2">
    <location>
        <begin position="2155"/>
        <end position="2166"/>
    </location>
</feature>
<feature type="region of interest" description="Disordered" evidence="2">
    <location>
        <begin position="2914"/>
        <end position="2937"/>
    </location>
</feature>
<feature type="region of interest" description="Disordered" evidence="2">
    <location>
        <begin position="1319"/>
        <end position="1391"/>
    </location>
</feature>
<evidence type="ECO:0000259" key="3">
    <source>
        <dbReference type="PROSITE" id="PS50245"/>
    </source>
</evidence>
<evidence type="ECO:0000313" key="5">
    <source>
        <dbReference type="RefSeq" id="XP_065646809.1"/>
    </source>
</evidence>
<accession>A0ABM4BD01</accession>
<organism evidence="4 7">
    <name type="scientific">Hydra vulgaris</name>
    <name type="common">Hydra</name>
    <name type="synonym">Hydra attenuata</name>
    <dbReference type="NCBI Taxonomy" id="6087"/>
    <lineage>
        <taxon>Eukaryota</taxon>
        <taxon>Metazoa</taxon>
        <taxon>Cnidaria</taxon>
        <taxon>Hydrozoa</taxon>
        <taxon>Hydroidolina</taxon>
        <taxon>Anthoathecata</taxon>
        <taxon>Aplanulata</taxon>
        <taxon>Hydridae</taxon>
        <taxon>Hydra</taxon>
    </lineage>
</organism>
<feature type="region of interest" description="Disordered" evidence="2">
    <location>
        <begin position="318"/>
        <end position="407"/>
    </location>
</feature>
<feature type="compositionally biased region" description="Polar residues" evidence="2">
    <location>
        <begin position="1955"/>
        <end position="1966"/>
    </location>
</feature>
<dbReference type="PANTHER" id="PTHR13958">
    <property type="entry name" value="CENTROSOME-ASSOCIATED PROTEIN 350"/>
    <property type="match status" value="1"/>
</dbReference>
<name>A0ABM4BD01_HYDVU</name>
<dbReference type="SMART" id="SM01052">
    <property type="entry name" value="CAP_GLY"/>
    <property type="match status" value="1"/>
</dbReference>
<feature type="region of interest" description="Disordered" evidence="2">
    <location>
        <begin position="2248"/>
        <end position="2272"/>
    </location>
</feature>
<reference evidence="4 5" key="1">
    <citation type="submission" date="2025-05" db="UniProtKB">
        <authorList>
            <consortium name="RefSeq"/>
        </authorList>
    </citation>
    <scope>NUCLEOTIDE SEQUENCE [LARGE SCALE GENOMIC DNA]</scope>
</reference>
<feature type="region of interest" description="Disordered" evidence="2">
    <location>
        <begin position="1942"/>
        <end position="1966"/>
    </location>
</feature>
<feature type="region of interest" description="Disordered" evidence="2">
    <location>
        <begin position="2622"/>
        <end position="2657"/>
    </location>
</feature>
<evidence type="ECO:0000313" key="7">
    <source>
        <dbReference type="RefSeq" id="XP_065646811.1"/>
    </source>
</evidence>
<feature type="compositionally biased region" description="Basic and acidic residues" evidence="2">
    <location>
        <begin position="236"/>
        <end position="247"/>
    </location>
</feature>
<feature type="compositionally biased region" description="Basic and acidic residues" evidence="2">
    <location>
        <begin position="389"/>
        <end position="401"/>
    </location>
</feature>
<dbReference type="Pfam" id="PF01302">
    <property type="entry name" value="CAP_GLY"/>
    <property type="match status" value="1"/>
</dbReference>
<feature type="compositionally biased region" description="Polar residues" evidence="2">
    <location>
        <begin position="1336"/>
        <end position="1348"/>
    </location>
</feature>
<feature type="compositionally biased region" description="Basic and acidic residues" evidence="2">
    <location>
        <begin position="2170"/>
        <end position="2185"/>
    </location>
</feature>
<evidence type="ECO:0000313" key="6">
    <source>
        <dbReference type="RefSeq" id="XP_065646810.1"/>
    </source>
</evidence>
<dbReference type="PROSITE" id="PS50096">
    <property type="entry name" value="IQ"/>
    <property type="match status" value="1"/>
</dbReference>
<feature type="compositionally biased region" description="Polar residues" evidence="2">
    <location>
        <begin position="2186"/>
        <end position="2196"/>
    </location>
</feature>
<feature type="region of interest" description="Disordered" evidence="2">
    <location>
        <begin position="2672"/>
        <end position="2718"/>
    </location>
</feature>
<dbReference type="RefSeq" id="XP_065646809.1">
    <property type="nucleotide sequence ID" value="XM_065790737.1"/>
</dbReference>
<feature type="compositionally biased region" description="Low complexity" evidence="2">
    <location>
        <begin position="2260"/>
        <end position="2272"/>
    </location>
</feature>
<dbReference type="InterPro" id="IPR036859">
    <property type="entry name" value="CAP-Gly_dom_sf"/>
</dbReference>
<feature type="region of interest" description="Disordered" evidence="2">
    <location>
        <begin position="1574"/>
        <end position="1616"/>
    </location>
</feature>
<feature type="coiled-coil region" evidence="1">
    <location>
        <begin position="1655"/>
        <end position="1722"/>
    </location>
</feature>
<feature type="region of interest" description="Disordered" evidence="2">
    <location>
        <begin position="2063"/>
        <end position="2092"/>
    </location>
</feature>
<feature type="compositionally biased region" description="Basic residues" evidence="2">
    <location>
        <begin position="1602"/>
        <end position="1612"/>
    </location>
</feature>
<feature type="compositionally biased region" description="Polar residues" evidence="2">
    <location>
        <begin position="318"/>
        <end position="364"/>
    </location>
</feature>
<feature type="region of interest" description="Disordered" evidence="2">
    <location>
        <begin position="974"/>
        <end position="1006"/>
    </location>
</feature>
<keyword evidence="4" id="KW-1185">Reference proteome</keyword>
<feature type="region of interest" description="Disordered" evidence="2">
    <location>
        <begin position="575"/>
        <end position="619"/>
    </location>
</feature>
<proteinExistence type="predicted"/>
<feature type="domain" description="CAP-Gly" evidence="3">
    <location>
        <begin position="2526"/>
        <end position="2568"/>
    </location>
</feature>
<feature type="compositionally biased region" description="Basic and acidic residues" evidence="2">
    <location>
        <begin position="2622"/>
        <end position="2632"/>
    </location>
</feature>
<feature type="compositionally biased region" description="Basic and acidic residues" evidence="2">
    <location>
        <begin position="365"/>
        <end position="380"/>
    </location>
</feature>
<feature type="compositionally biased region" description="Polar residues" evidence="2">
    <location>
        <begin position="1355"/>
        <end position="1381"/>
    </location>
</feature>
<keyword evidence="1" id="KW-0175">Coiled coil</keyword>
<dbReference type="SUPFAM" id="SSF74924">
    <property type="entry name" value="Cap-Gly domain"/>
    <property type="match status" value="1"/>
</dbReference>
<dbReference type="CDD" id="cd23767">
    <property type="entry name" value="IQCD"/>
    <property type="match status" value="1"/>
</dbReference>
<feature type="region of interest" description="Disordered" evidence="2">
    <location>
        <begin position="2146"/>
        <end position="2219"/>
    </location>
</feature>
<feature type="compositionally biased region" description="Polar residues" evidence="2">
    <location>
        <begin position="902"/>
        <end position="920"/>
    </location>
</feature>
<gene>
    <name evidence="5 6 7" type="primary">LOC100208131</name>
</gene>